<dbReference type="Gene3D" id="3.40.1110.10">
    <property type="entry name" value="Calcium-transporting ATPase, cytoplasmic domain N"/>
    <property type="match status" value="1"/>
</dbReference>
<keyword evidence="14 18" id="KW-1133">Transmembrane helix</keyword>
<feature type="transmembrane region" description="Helical" evidence="18">
    <location>
        <begin position="400"/>
        <end position="418"/>
    </location>
</feature>
<comment type="function">
    <text evidence="1">Mediates magnesium influx to the cytosol.</text>
</comment>
<dbReference type="InterPro" id="IPR036412">
    <property type="entry name" value="HAD-like_sf"/>
</dbReference>
<comment type="catalytic activity">
    <reaction evidence="17">
        <text>Mg(2+)(out) + ATP + H2O = Mg(2+)(in) + ADP + phosphate + H(+)</text>
        <dbReference type="Rhea" id="RHEA:10260"/>
        <dbReference type="ChEBI" id="CHEBI:15377"/>
        <dbReference type="ChEBI" id="CHEBI:15378"/>
        <dbReference type="ChEBI" id="CHEBI:18420"/>
        <dbReference type="ChEBI" id="CHEBI:30616"/>
        <dbReference type="ChEBI" id="CHEBI:43474"/>
        <dbReference type="ChEBI" id="CHEBI:456216"/>
        <dbReference type="EC" id="7.2.2.14"/>
    </reaction>
</comment>
<feature type="domain" description="Cation-transporting P-type ATPase N-terminal" evidence="19">
    <location>
        <begin position="349"/>
        <end position="420"/>
    </location>
</feature>
<evidence type="ECO:0000256" key="7">
    <source>
        <dbReference type="ARBA" id="ARBA00022519"/>
    </source>
</evidence>
<evidence type="ECO:0000313" key="20">
    <source>
        <dbReference type="EMBL" id="MFC2973294.1"/>
    </source>
</evidence>
<accession>A0ABV7AUS5</accession>
<evidence type="ECO:0000256" key="17">
    <source>
        <dbReference type="ARBA" id="ARBA00047295"/>
    </source>
</evidence>
<evidence type="ECO:0000256" key="9">
    <source>
        <dbReference type="ARBA" id="ARBA00022692"/>
    </source>
</evidence>
<evidence type="ECO:0000256" key="13">
    <source>
        <dbReference type="ARBA" id="ARBA00022967"/>
    </source>
</evidence>
<feature type="transmembrane region" description="Helical" evidence="18">
    <location>
        <begin position="1089"/>
        <end position="1109"/>
    </location>
</feature>
<dbReference type="NCBIfam" id="TIGR01524">
    <property type="entry name" value="ATPase-IIIB_Mg"/>
    <property type="match status" value="1"/>
</dbReference>
<dbReference type="InterPro" id="IPR001757">
    <property type="entry name" value="P_typ_ATPase"/>
</dbReference>
<dbReference type="Gene3D" id="1.20.1110.10">
    <property type="entry name" value="Calcium-transporting ATPase, transmembrane domain"/>
    <property type="match status" value="1"/>
</dbReference>
<feature type="transmembrane region" description="Helical" evidence="18">
    <location>
        <begin position="24"/>
        <end position="43"/>
    </location>
</feature>
<dbReference type="EMBL" id="JBHRSJ010000029">
    <property type="protein sequence ID" value="MFC2973294.1"/>
    <property type="molecule type" value="Genomic_DNA"/>
</dbReference>
<dbReference type="Pfam" id="PF00689">
    <property type="entry name" value="Cation_ATPase_C"/>
    <property type="match status" value="1"/>
</dbReference>
<name>A0ABV7AUS5_9GAMM</name>
<feature type="transmembrane region" description="Helical" evidence="18">
    <location>
        <begin position="1121"/>
        <end position="1140"/>
    </location>
</feature>
<evidence type="ECO:0000256" key="1">
    <source>
        <dbReference type="ARBA" id="ARBA00003954"/>
    </source>
</evidence>
<dbReference type="InterPro" id="IPR006068">
    <property type="entry name" value="ATPase_P-typ_cation-transptr_C"/>
</dbReference>
<dbReference type="RefSeq" id="WP_377814978.1">
    <property type="nucleotide sequence ID" value="NZ_JBHRSJ010000029.1"/>
</dbReference>
<dbReference type="Pfam" id="PF00122">
    <property type="entry name" value="E1-E2_ATPase"/>
    <property type="match status" value="1"/>
</dbReference>
<dbReference type="InterPro" id="IPR004014">
    <property type="entry name" value="ATPase_P-typ_cation-transptr_N"/>
</dbReference>
<dbReference type="Pfam" id="PF13246">
    <property type="entry name" value="Cation_ATPase"/>
    <property type="match status" value="1"/>
</dbReference>
<comment type="subcellular location">
    <subcellularLocation>
        <location evidence="2">Cell inner membrane</location>
        <topology evidence="2">Multi-pass membrane protein</topology>
    </subcellularLocation>
</comment>
<evidence type="ECO:0000256" key="6">
    <source>
        <dbReference type="ARBA" id="ARBA00022475"/>
    </source>
</evidence>
<dbReference type="InterPro" id="IPR023298">
    <property type="entry name" value="ATPase_P-typ_TM_dom_sf"/>
</dbReference>
<feature type="transmembrane region" description="Helical" evidence="18">
    <location>
        <begin position="261"/>
        <end position="280"/>
    </location>
</feature>
<keyword evidence="10" id="KW-0547">Nucleotide-binding</keyword>
<dbReference type="InterPro" id="IPR018303">
    <property type="entry name" value="ATPase_P-typ_P_site"/>
</dbReference>
<dbReference type="SMART" id="SM00831">
    <property type="entry name" value="Cation_ATPase_N"/>
    <property type="match status" value="1"/>
</dbReference>
<dbReference type="Proteomes" id="UP001595457">
    <property type="component" value="Unassembled WGS sequence"/>
</dbReference>
<dbReference type="InterPro" id="IPR023214">
    <property type="entry name" value="HAD_sf"/>
</dbReference>
<protein>
    <recommendedName>
        <fullName evidence="5">Magnesium-transporting ATPase, P-type 1</fullName>
        <ecNumber evidence="4">7.2.2.14</ecNumber>
    </recommendedName>
    <alternativeName>
        <fullName evidence="16">Mg(2+) transport ATPase, P-type 1</fullName>
    </alternativeName>
</protein>
<evidence type="ECO:0000256" key="3">
    <source>
        <dbReference type="ARBA" id="ARBA00008746"/>
    </source>
</evidence>
<keyword evidence="8" id="KW-0597">Phosphoprotein</keyword>
<dbReference type="Gene3D" id="2.70.150.10">
    <property type="entry name" value="Calcium-transporting ATPase, cytoplasmic transduction domain A"/>
    <property type="match status" value="1"/>
</dbReference>
<feature type="transmembrane region" description="Helical" evidence="18">
    <location>
        <begin position="424"/>
        <end position="445"/>
    </location>
</feature>
<keyword evidence="9 18" id="KW-0812">Transmembrane</keyword>
<feature type="transmembrane region" description="Helical" evidence="18">
    <location>
        <begin position="171"/>
        <end position="195"/>
    </location>
</feature>
<dbReference type="InterPro" id="IPR023299">
    <property type="entry name" value="ATPase_P-typ_cyto_dom_N"/>
</dbReference>
<dbReference type="NCBIfam" id="TIGR01494">
    <property type="entry name" value="ATPase_P-type"/>
    <property type="match status" value="2"/>
</dbReference>
<feature type="transmembrane region" description="Helical" evidence="18">
    <location>
        <begin position="232"/>
        <end position="255"/>
    </location>
</feature>
<evidence type="ECO:0000256" key="16">
    <source>
        <dbReference type="ARBA" id="ARBA00029806"/>
    </source>
</evidence>
<evidence type="ECO:0000313" key="21">
    <source>
        <dbReference type="Proteomes" id="UP001595457"/>
    </source>
</evidence>
<evidence type="ECO:0000256" key="11">
    <source>
        <dbReference type="ARBA" id="ARBA00022840"/>
    </source>
</evidence>
<evidence type="ECO:0000256" key="2">
    <source>
        <dbReference type="ARBA" id="ARBA00004429"/>
    </source>
</evidence>
<proteinExistence type="inferred from homology"/>
<dbReference type="Pfam" id="PF03706">
    <property type="entry name" value="LPG_synthase_TM"/>
    <property type="match status" value="1"/>
</dbReference>
<dbReference type="EC" id="7.2.2.14" evidence="4"/>
<dbReference type="InterPro" id="IPR022791">
    <property type="entry name" value="L-PG_synthase/AglD"/>
</dbReference>
<dbReference type="InterPro" id="IPR006415">
    <property type="entry name" value="P-type_ATPase_IIIB"/>
</dbReference>
<evidence type="ECO:0000256" key="12">
    <source>
        <dbReference type="ARBA" id="ARBA00022842"/>
    </source>
</evidence>
<feature type="transmembrane region" description="Helical" evidence="18">
    <location>
        <begin position="1060"/>
        <end position="1083"/>
    </location>
</feature>
<organism evidence="20 21">
    <name type="scientific">Azotobacter bryophylli</name>
    <dbReference type="NCBI Taxonomy" id="1986537"/>
    <lineage>
        <taxon>Bacteria</taxon>
        <taxon>Pseudomonadati</taxon>
        <taxon>Pseudomonadota</taxon>
        <taxon>Gammaproteobacteria</taxon>
        <taxon>Pseudomonadales</taxon>
        <taxon>Pseudomonadaceae</taxon>
        <taxon>Azotobacter</taxon>
    </lineage>
</organism>
<keyword evidence="11" id="KW-0067">ATP-binding</keyword>
<sequence length="1197" mass="128682">MPSSDIMDASAGVFGQGSRHPQRLLWVSWLFGAATLAAVVAVALHLTEAESFARLLGQVEPRWFVLALVLQALTYLAQGQIYRSVAHAGRARLPLLRACKLGLMKLFVDQALPTYGLSGTLAATAAFQRQGISRPVVMACLVVSLCSYLLAYVLALAAALGIVVVEGHATPLLVIACTLFALGSLSVALAAALLAGRRLPAGLRRFAGRAWVERGLAQLEQADPRLTRNPRLLALTASLDLSIILLDGSTLWALVRSLGEAVPWSGVFAGFMLASVLRSIGVTPGGLGVFEAAAVTTLSWAGVPLPVALSATLLFRGLSFWAPMLPGMLISRRALRGQAVERRSAPAGAWWSWTPAQAFAALESGPEGLSGEAAASRQGVDEERLERHAQGMPRMFLEQLRSPLVLILIFASVVSLVVRDWLDAGIVLAIVLVSALLGAVQEYRASHALERLRRRVAITARVRRDGRTLEIPASEVVPGDVVELAAGSLIPADGLVLEARDCFVSQGLLTGETFPVEKEPGLAAADASLAERRNCLFTGSSLRSGTATLLAVATGSASEYGRIARSLSLRPPETEFERGLRHFGTLLLQVMLLIVVGVLAANILLGRPTVDTLLFAIALAVGLSPELLPAILGITLAKGAQRMAERGVIVRHLNAIENLGAMDVLCTDKTGTLTRGVVQLDGALDARGQPSAGCLLLASLNARLQSGLANALDAALVAKAEEERLDLGAWRKLDEIPYDFVRKRLGVVVEGADGAPLMIVKGALDKVLERCTRIGEADAAAPLDEAALADIQARFARWSEQGYRVLGLASRRVAAKPRYAEADESELAFAGFLLFFDPPEPGVRDTLQALGRQGVAVKIITGDNRLVARHVAEAVGIPVERVITGGELLQMKDDELFNLVPQVALFAEVDPNQKERIILALQKTGHVVGFLGDGINDAPALHAADVGVSVDQAVDVAKEAADFVLLRHDLDLLRQGIDEGRHTFANTLKYIFITTSANFGNMISMALASMFLPFLPLLAKQILLNNFLSDVPAMGIAGDNVDREWERTPHHWNIREVRNFMVVFGLVSSAFDVLTFGVLFYFVGERPELFRSGWFIESLLTELAIIFVVRTYKPFYRSRPGRLLLSSTVAVMLATVLLPYTPAGAWFDLVPLPAPLLATILLITLLYAAASEAVKRRFYGQARRPRSTERRHRGAMG</sequence>
<dbReference type="SFLD" id="SFLDS00003">
    <property type="entry name" value="Haloacid_Dehalogenase"/>
    <property type="match status" value="1"/>
</dbReference>
<dbReference type="InterPro" id="IPR044492">
    <property type="entry name" value="P_typ_ATPase_HD_dom"/>
</dbReference>
<comment type="caution">
    <text evidence="20">The sequence shown here is derived from an EMBL/GenBank/DDBJ whole genome shotgun (WGS) entry which is preliminary data.</text>
</comment>
<feature type="transmembrane region" description="Helical" evidence="18">
    <location>
        <begin position="1152"/>
        <end position="1174"/>
    </location>
</feature>
<keyword evidence="12" id="KW-0460">Magnesium</keyword>
<dbReference type="SUPFAM" id="SSF56784">
    <property type="entry name" value="HAD-like"/>
    <property type="match status" value="1"/>
</dbReference>
<feature type="transmembrane region" description="Helical" evidence="18">
    <location>
        <begin position="612"/>
        <end position="637"/>
    </location>
</feature>
<dbReference type="SFLD" id="SFLDG00002">
    <property type="entry name" value="C1.7:_P-type_atpase_like"/>
    <property type="match status" value="1"/>
</dbReference>
<dbReference type="SFLD" id="SFLDF00027">
    <property type="entry name" value="p-type_atpase"/>
    <property type="match status" value="1"/>
</dbReference>
<dbReference type="PRINTS" id="PR01836">
    <property type="entry name" value="MGATPASE"/>
</dbReference>
<evidence type="ECO:0000259" key="19">
    <source>
        <dbReference type="SMART" id="SM00831"/>
    </source>
</evidence>
<dbReference type="PROSITE" id="PS00154">
    <property type="entry name" value="ATPASE_E1_E2"/>
    <property type="match status" value="1"/>
</dbReference>
<dbReference type="SUPFAM" id="SSF81665">
    <property type="entry name" value="Calcium ATPase, transmembrane domain M"/>
    <property type="match status" value="1"/>
</dbReference>
<evidence type="ECO:0000256" key="18">
    <source>
        <dbReference type="SAM" id="Phobius"/>
    </source>
</evidence>
<comment type="similarity">
    <text evidence="3">Belongs to the cation transport ATPase (P-type) (TC 3.A.3) family. Type IIIB subfamily.</text>
</comment>
<feature type="transmembrane region" description="Helical" evidence="18">
    <location>
        <begin position="136"/>
        <end position="165"/>
    </location>
</feature>
<dbReference type="PANTHER" id="PTHR42861">
    <property type="entry name" value="CALCIUM-TRANSPORTING ATPASE"/>
    <property type="match status" value="1"/>
</dbReference>
<dbReference type="SUPFAM" id="SSF81653">
    <property type="entry name" value="Calcium ATPase, transduction domain A"/>
    <property type="match status" value="1"/>
</dbReference>
<dbReference type="InterPro" id="IPR059000">
    <property type="entry name" value="ATPase_P-type_domA"/>
</dbReference>
<reference evidence="21" key="1">
    <citation type="journal article" date="2019" name="Int. J. Syst. Evol. Microbiol.">
        <title>The Global Catalogue of Microorganisms (GCM) 10K type strain sequencing project: providing services to taxonomists for standard genome sequencing and annotation.</title>
        <authorList>
            <consortium name="The Broad Institute Genomics Platform"/>
            <consortium name="The Broad Institute Genome Sequencing Center for Infectious Disease"/>
            <person name="Wu L."/>
            <person name="Ma J."/>
        </authorList>
    </citation>
    <scope>NUCLEOTIDE SEQUENCE [LARGE SCALE GENOMIC DNA]</scope>
    <source>
        <strain evidence="21">KCTC 62195</strain>
    </source>
</reference>
<keyword evidence="21" id="KW-1185">Reference proteome</keyword>
<evidence type="ECO:0000256" key="4">
    <source>
        <dbReference type="ARBA" id="ARBA00012786"/>
    </source>
</evidence>
<evidence type="ECO:0000256" key="5">
    <source>
        <dbReference type="ARBA" id="ARBA00013555"/>
    </source>
</evidence>
<dbReference type="Pfam" id="PF00690">
    <property type="entry name" value="Cation_ATPase_N"/>
    <property type="match status" value="1"/>
</dbReference>
<keyword evidence="15 18" id="KW-0472">Membrane</keyword>
<dbReference type="InterPro" id="IPR008250">
    <property type="entry name" value="ATPase_P-typ_transduc_dom_A_sf"/>
</dbReference>
<evidence type="ECO:0000256" key="8">
    <source>
        <dbReference type="ARBA" id="ARBA00022553"/>
    </source>
</evidence>
<keyword evidence="7" id="KW-0997">Cell inner membrane</keyword>
<keyword evidence="13" id="KW-1278">Translocase</keyword>
<evidence type="ECO:0000256" key="10">
    <source>
        <dbReference type="ARBA" id="ARBA00022741"/>
    </source>
</evidence>
<keyword evidence="6" id="KW-1003">Cell membrane</keyword>
<dbReference type="Gene3D" id="3.40.50.1000">
    <property type="entry name" value="HAD superfamily/HAD-like"/>
    <property type="match status" value="1"/>
</dbReference>
<evidence type="ECO:0000256" key="15">
    <source>
        <dbReference type="ARBA" id="ARBA00023136"/>
    </source>
</evidence>
<evidence type="ECO:0000256" key="14">
    <source>
        <dbReference type="ARBA" id="ARBA00022989"/>
    </source>
</evidence>
<gene>
    <name evidence="20" type="primary">mgtA</name>
    <name evidence="20" type="ORF">ACFOJE_13880</name>
</gene>
<feature type="transmembrane region" description="Helical" evidence="18">
    <location>
        <begin position="586"/>
        <end position="606"/>
    </location>
</feature>